<dbReference type="OrthoDB" id="9805604at2"/>
<dbReference type="SUPFAM" id="SSF53448">
    <property type="entry name" value="Nucleotide-diphospho-sugar transferases"/>
    <property type="match status" value="1"/>
</dbReference>
<evidence type="ECO:0000313" key="2">
    <source>
        <dbReference type="Proteomes" id="UP000256514"/>
    </source>
</evidence>
<organism evidence="1 2">
    <name type="scientific">Helicobacter equorum</name>
    <dbReference type="NCBI Taxonomy" id="361872"/>
    <lineage>
        <taxon>Bacteria</taxon>
        <taxon>Pseudomonadati</taxon>
        <taxon>Campylobacterota</taxon>
        <taxon>Epsilonproteobacteria</taxon>
        <taxon>Campylobacterales</taxon>
        <taxon>Helicobacteraceae</taxon>
        <taxon>Helicobacter</taxon>
    </lineage>
</organism>
<gene>
    <name evidence="1" type="ORF">CQA54_05750</name>
</gene>
<dbReference type="Pfam" id="PF02348">
    <property type="entry name" value="CTP_transf_3"/>
    <property type="match status" value="1"/>
</dbReference>
<dbReference type="CDD" id="cd02513">
    <property type="entry name" value="CMP-NeuAc_Synthase"/>
    <property type="match status" value="1"/>
</dbReference>
<dbReference type="AlphaFoldDB" id="A0A3D8IQG1"/>
<dbReference type="Gene3D" id="3.90.550.10">
    <property type="entry name" value="Spore Coat Polysaccharide Biosynthesis Protein SpsA, Chain A"/>
    <property type="match status" value="1"/>
</dbReference>
<comment type="caution">
    <text evidence="1">The sequence shown here is derived from an EMBL/GenBank/DDBJ whole genome shotgun (WGS) entry which is preliminary data.</text>
</comment>
<dbReference type="RefSeq" id="WP_115571183.1">
    <property type="nucleotide sequence ID" value="NZ_NXLT01000004.1"/>
</dbReference>
<protein>
    <submittedName>
        <fullName evidence="1">Acylneuraminate cytidylyltransferase family protein</fullName>
    </submittedName>
</protein>
<dbReference type="Proteomes" id="UP000256514">
    <property type="component" value="Unassembled WGS sequence"/>
</dbReference>
<proteinExistence type="predicted"/>
<dbReference type="GO" id="GO:0008781">
    <property type="term" value="F:N-acylneuraminate cytidylyltransferase activity"/>
    <property type="evidence" value="ECO:0007669"/>
    <property type="project" value="TreeGrafter"/>
</dbReference>
<sequence length="257" mass="28998">MYQGHTFLAIIPARSGSKGLPDKNIKSLCGKPLLAWSIESALDSAYIDEVVVSTDSSVYADIAKSYGANVPFLRPESLSSDTTTTFDVLEHCIRFYKESLGKSFDYIVLLEPTSPLRVKNGSKNISDIDRAIQMLLAHKPPKESKRAEESQAQAQSIVGISLTEGSNPAFLVRLENGFIRPYENMDFKPLRRQEIKPVYFFEGSLYISSTKALLEHKGFYHHLTLGFEMPKWQSLEVDDIDDFAMVEAMAERYKERL</sequence>
<dbReference type="InterPro" id="IPR029044">
    <property type="entry name" value="Nucleotide-diphossugar_trans"/>
</dbReference>
<dbReference type="EMBL" id="NXLT01000004">
    <property type="protein sequence ID" value="RDU66864.1"/>
    <property type="molecule type" value="Genomic_DNA"/>
</dbReference>
<evidence type="ECO:0000313" key="1">
    <source>
        <dbReference type="EMBL" id="RDU66864.1"/>
    </source>
</evidence>
<name>A0A3D8IQG1_9HELI</name>
<dbReference type="PANTHER" id="PTHR21485:SF6">
    <property type="entry name" value="N-ACYLNEURAMINATE CYTIDYLYLTRANSFERASE-RELATED"/>
    <property type="match status" value="1"/>
</dbReference>
<dbReference type="PANTHER" id="PTHR21485">
    <property type="entry name" value="HAD SUPERFAMILY MEMBERS CMAS AND KDSC"/>
    <property type="match status" value="1"/>
</dbReference>
<dbReference type="InterPro" id="IPR050793">
    <property type="entry name" value="CMP-NeuNAc_synthase"/>
</dbReference>
<dbReference type="InterPro" id="IPR003329">
    <property type="entry name" value="Cytidylyl_trans"/>
</dbReference>
<keyword evidence="2" id="KW-1185">Reference proteome</keyword>
<accession>A0A3D8IQG1</accession>
<keyword evidence="1" id="KW-0808">Transferase</keyword>
<keyword evidence="1" id="KW-0548">Nucleotidyltransferase</keyword>
<reference evidence="1 2" key="1">
    <citation type="submission" date="2018-04" db="EMBL/GenBank/DDBJ databases">
        <title>Novel Campyloabacter and Helicobacter Species and Strains.</title>
        <authorList>
            <person name="Mannion A.J."/>
            <person name="Shen Z."/>
            <person name="Fox J.G."/>
        </authorList>
    </citation>
    <scope>NUCLEOTIDE SEQUENCE [LARGE SCALE GENOMIC DNA]</scope>
    <source>
        <strain evidence="1 2">MIT 12-6600</strain>
    </source>
</reference>